<dbReference type="OMA" id="CERIPSK"/>
<evidence type="ECO:0000313" key="12">
    <source>
        <dbReference type="Proteomes" id="UP000001997"/>
    </source>
</evidence>
<dbReference type="GO" id="GO:0005634">
    <property type="term" value="C:nucleus"/>
    <property type="evidence" value="ECO:0007669"/>
    <property type="project" value="UniProtKB-SubCell"/>
</dbReference>
<comment type="function">
    <text evidence="8">Bifunctional DNA N-glycosylase with associated apurinic/apyrimidinic (AP) lyase function that catalyzes the first step in base excision repair (BER), the primary repair pathway for the repair of oxidative DNA damage. The DNA N-glycosylase activity releases the damaged DNA base from DNA by cleaving the N-glycosidic bond, leaving an AP site. The AP lyase activity cleaves the phosphodiester bond 3' to the AP site by a beta-elimination. Primarily recognizes and repairs oxidative base damage of pyrimidines.</text>
</comment>
<accession>A5DDE0</accession>
<comment type="catalytic activity">
    <reaction evidence="7 8">
        <text>2'-deoxyribonucleotide-(2'-deoxyribose 5'-phosphate)-2'-deoxyribonucleotide-DNA = a 3'-end 2'-deoxyribonucleotide-(2,3-dehydro-2,3-deoxyribose 5'-phosphate)-DNA + a 5'-end 5'-phospho-2'-deoxyribonucleoside-DNA + H(+)</text>
        <dbReference type="Rhea" id="RHEA:66592"/>
        <dbReference type="Rhea" id="RHEA-COMP:13180"/>
        <dbReference type="Rhea" id="RHEA-COMP:16897"/>
        <dbReference type="Rhea" id="RHEA-COMP:17067"/>
        <dbReference type="ChEBI" id="CHEBI:15378"/>
        <dbReference type="ChEBI" id="CHEBI:136412"/>
        <dbReference type="ChEBI" id="CHEBI:157695"/>
        <dbReference type="ChEBI" id="CHEBI:167181"/>
        <dbReference type="EC" id="4.2.99.18"/>
    </reaction>
</comment>
<evidence type="ECO:0000256" key="6">
    <source>
        <dbReference type="ARBA" id="ARBA00023295"/>
    </source>
</evidence>
<dbReference type="FunCoup" id="A5DDE0">
    <property type="interactions" value="486"/>
</dbReference>
<keyword evidence="8" id="KW-0539">Nucleus</keyword>
<evidence type="ECO:0000256" key="5">
    <source>
        <dbReference type="ARBA" id="ARBA00023239"/>
    </source>
</evidence>
<dbReference type="VEuPathDB" id="FungiDB:PGUG_01291"/>
<evidence type="ECO:0000256" key="3">
    <source>
        <dbReference type="ARBA" id="ARBA00022801"/>
    </source>
</evidence>
<feature type="region of interest" description="Disordered" evidence="9">
    <location>
        <begin position="130"/>
        <end position="153"/>
    </location>
</feature>
<keyword evidence="8" id="KW-0496">Mitochondrion</keyword>
<evidence type="ECO:0000259" key="10">
    <source>
        <dbReference type="SMART" id="SM00478"/>
    </source>
</evidence>
<dbReference type="InParanoid" id="A5DDE0"/>
<dbReference type="KEGG" id="pgu:PGUG_01291"/>
<comment type="subcellular location">
    <subcellularLocation>
        <location evidence="8">Nucleus</location>
    </subcellularLocation>
    <subcellularLocation>
        <location evidence="8">Mitochondrion</location>
    </subcellularLocation>
</comment>
<dbReference type="EMBL" id="CH408156">
    <property type="protein sequence ID" value="EDK37193.2"/>
    <property type="molecule type" value="Genomic_DNA"/>
</dbReference>
<keyword evidence="6 8" id="KW-0326">Glycosidase</keyword>
<dbReference type="HOGENOM" id="CLU_012862_4_3_1"/>
<dbReference type="CDD" id="cd00056">
    <property type="entry name" value="ENDO3c"/>
    <property type="match status" value="1"/>
</dbReference>
<dbReference type="AlphaFoldDB" id="A5DDE0"/>
<sequence length="455" mass="51329">MTKVSPDSRMAMRLMVTRASAKRIQLENDQGLFLAEADDGGEGLAGEVAVHRIKRSYESNGEKKHKSVAKTTVSKRKKTNLKRENGTEGVKLEQGTERKIKTESFGEKSREESEIKTEIKVEPKTAIKSESKTEIISESKTEIKSEPTTEKAEMDWCDGTKPPNVFRKLQIEDIESVPSSLAPKNWDKVYNSVVEMRAKFMSPVDTMGCERIPSKIRPHGFDSPRTYRFQLLISLMLSSQTKDEVNFAAIKTLDDELMKRGFPNGLCLEAVLATSEQDINQCIQKVGFHHRKAGYIKRASQMLHDNHSGDIPDNIRDIVALPGVGPKMGYLLLQRGWYKNEGIGVDVHIHRLAQMWGWVSAKARTPEQTRLELESWLPRRLWGDINPILVGFGQVICPPNYGNCDICTLGKQKLCKGANKKLVNSGITADRIKRLQRQRGDLAMMIDELTSMQPY</sequence>
<dbReference type="GO" id="GO:0006285">
    <property type="term" value="P:base-excision repair, AP site formation"/>
    <property type="evidence" value="ECO:0007669"/>
    <property type="project" value="UniProtKB-UniRule"/>
</dbReference>
<evidence type="ECO:0000256" key="2">
    <source>
        <dbReference type="ARBA" id="ARBA00022763"/>
    </source>
</evidence>
<dbReference type="PANTHER" id="PTHR43286">
    <property type="entry name" value="ENDONUCLEASE III-LIKE PROTEIN 1"/>
    <property type="match status" value="1"/>
</dbReference>
<keyword evidence="12" id="KW-1185">Reference proteome</keyword>
<evidence type="ECO:0000256" key="1">
    <source>
        <dbReference type="ARBA" id="ARBA00008343"/>
    </source>
</evidence>
<dbReference type="GO" id="GO:0003677">
    <property type="term" value="F:DNA binding"/>
    <property type="evidence" value="ECO:0007669"/>
    <property type="project" value="UniProtKB-UniRule"/>
</dbReference>
<evidence type="ECO:0000256" key="9">
    <source>
        <dbReference type="SAM" id="MobiDB-lite"/>
    </source>
</evidence>
<organism evidence="11 12">
    <name type="scientific">Meyerozyma guilliermondii (strain ATCC 6260 / CBS 566 / DSM 6381 / JCM 1539 / NBRC 10279 / NRRL Y-324)</name>
    <name type="common">Yeast</name>
    <name type="synonym">Candida guilliermondii</name>
    <dbReference type="NCBI Taxonomy" id="294746"/>
    <lineage>
        <taxon>Eukaryota</taxon>
        <taxon>Fungi</taxon>
        <taxon>Dikarya</taxon>
        <taxon>Ascomycota</taxon>
        <taxon>Saccharomycotina</taxon>
        <taxon>Pichiomycetes</taxon>
        <taxon>Debaryomycetaceae</taxon>
        <taxon>Meyerozyma</taxon>
    </lineage>
</organism>
<dbReference type="GO" id="GO:0000703">
    <property type="term" value="F:oxidized pyrimidine nucleobase lesion DNA N-glycosylase activity"/>
    <property type="evidence" value="ECO:0007669"/>
    <property type="project" value="UniProtKB-UniRule"/>
</dbReference>
<feature type="domain" description="HhH-GPD" evidence="10">
    <location>
        <begin position="237"/>
        <end position="395"/>
    </location>
</feature>
<keyword evidence="5 8" id="KW-0456">Lyase</keyword>
<keyword evidence="3 8" id="KW-0378">Hydrolase</keyword>
<evidence type="ECO:0000256" key="7">
    <source>
        <dbReference type="ARBA" id="ARBA00044632"/>
    </source>
</evidence>
<dbReference type="InterPro" id="IPR003265">
    <property type="entry name" value="HhH-GPD_domain"/>
</dbReference>
<evidence type="ECO:0000313" key="11">
    <source>
        <dbReference type="EMBL" id="EDK37193.2"/>
    </source>
</evidence>
<dbReference type="SMART" id="SM00478">
    <property type="entry name" value="ENDO3c"/>
    <property type="match status" value="1"/>
</dbReference>
<evidence type="ECO:0000256" key="8">
    <source>
        <dbReference type="HAMAP-Rule" id="MF_03183"/>
    </source>
</evidence>
<comment type="similarity">
    <text evidence="1 8">Belongs to the Nth/MutY family.</text>
</comment>
<name>A5DDE0_PICGU</name>
<dbReference type="InterPro" id="IPR030841">
    <property type="entry name" value="NTH1"/>
</dbReference>
<dbReference type="GO" id="GO:0005739">
    <property type="term" value="C:mitochondrion"/>
    <property type="evidence" value="ECO:0007669"/>
    <property type="project" value="UniProtKB-SubCell"/>
</dbReference>
<dbReference type="Gene3D" id="1.10.340.30">
    <property type="entry name" value="Hypothetical protein, domain 2"/>
    <property type="match status" value="1"/>
</dbReference>
<dbReference type="HAMAP" id="MF_03183">
    <property type="entry name" value="Endonuclease_III_Nth"/>
    <property type="match status" value="1"/>
</dbReference>
<dbReference type="eggNOG" id="KOG1921">
    <property type="taxonomic scope" value="Eukaryota"/>
</dbReference>
<feature type="compositionally biased region" description="Basic and acidic residues" evidence="9">
    <location>
        <begin position="81"/>
        <end position="92"/>
    </location>
</feature>
<feature type="region of interest" description="Disordered" evidence="9">
    <location>
        <begin position="55"/>
        <end position="92"/>
    </location>
</feature>
<dbReference type="Proteomes" id="UP000001997">
    <property type="component" value="Unassembled WGS sequence"/>
</dbReference>
<gene>
    <name evidence="8" type="primary">NTG1</name>
    <name evidence="11" type="ORF">PGUG_01291</name>
</gene>
<dbReference type="Pfam" id="PF00730">
    <property type="entry name" value="HhH-GPD"/>
    <property type="match status" value="1"/>
</dbReference>
<protein>
    <recommendedName>
        <fullName evidence="8">Endonuclease III homolog</fullName>
        <ecNumber evidence="8">3.2.2.-</ecNumber>
        <ecNumber evidence="8">4.2.99.18</ecNumber>
    </recommendedName>
    <alternativeName>
        <fullName evidence="8">Bifunctional DNA N-glycosylase/DNA-(apurinic or apyrimidinic site) lyase</fullName>
        <shortName evidence="8">DNA glycosylase/AP lyase</shortName>
    </alternativeName>
</protein>
<keyword evidence="2 8" id="KW-0227">DNA damage</keyword>
<dbReference type="PANTHER" id="PTHR43286:SF1">
    <property type="entry name" value="ENDONUCLEASE III-LIKE PROTEIN 1"/>
    <property type="match status" value="1"/>
</dbReference>
<dbReference type="GO" id="GO:0140078">
    <property type="term" value="F:class I DNA-(apurinic or apyrimidinic site) endonuclease activity"/>
    <property type="evidence" value="ECO:0007669"/>
    <property type="project" value="UniProtKB-EC"/>
</dbReference>
<dbReference type="FunFam" id="1.10.340.30:FF:000001">
    <property type="entry name" value="Endonuclease III"/>
    <property type="match status" value="1"/>
</dbReference>
<dbReference type="InterPro" id="IPR023170">
    <property type="entry name" value="HhH_base_excis_C"/>
</dbReference>
<evidence type="ECO:0000256" key="4">
    <source>
        <dbReference type="ARBA" id="ARBA00023204"/>
    </source>
</evidence>
<dbReference type="GeneID" id="5127657"/>
<keyword evidence="4 8" id="KW-0234">DNA repair</keyword>
<dbReference type="OrthoDB" id="2099276at2759"/>
<dbReference type="InterPro" id="IPR011257">
    <property type="entry name" value="DNA_glycosylase"/>
</dbReference>
<dbReference type="STRING" id="294746.A5DDE0"/>
<dbReference type="SUPFAM" id="SSF48150">
    <property type="entry name" value="DNA-glycosylase"/>
    <property type="match status" value="1"/>
</dbReference>
<dbReference type="EC" id="4.2.99.18" evidence="8"/>
<dbReference type="Gene3D" id="1.10.1670.10">
    <property type="entry name" value="Helix-hairpin-Helix base-excision DNA repair enzymes (C-terminal)"/>
    <property type="match status" value="1"/>
</dbReference>
<dbReference type="GO" id="GO:0006289">
    <property type="term" value="P:nucleotide-excision repair"/>
    <property type="evidence" value="ECO:0007669"/>
    <property type="project" value="TreeGrafter"/>
</dbReference>
<comment type="caution">
    <text evidence="8">Lacks conserved residue(s) required for the propagation of feature annotation.</text>
</comment>
<dbReference type="EC" id="3.2.2.-" evidence="8"/>
<feature type="compositionally biased region" description="Basic residues" evidence="9">
    <location>
        <begin position="63"/>
        <end position="80"/>
    </location>
</feature>
<reference evidence="11 12" key="1">
    <citation type="journal article" date="2009" name="Nature">
        <title>Evolution of pathogenicity and sexual reproduction in eight Candida genomes.</title>
        <authorList>
            <person name="Butler G."/>
            <person name="Rasmussen M.D."/>
            <person name="Lin M.F."/>
            <person name="Santos M.A."/>
            <person name="Sakthikumar S."/>
            <person name="Munro C.A."/>
            <person name="Rheinbay E."/>
            <person name="Grabherr M."/>
            <person name="Forche A."/>
            <person name="Reedy J.L."/>
            <person name="Agrafioti I."/>
            <person name="Arnaud M.B."/>
            <person name="Bates S."/>
            <person name="Brown A.J."/>
            <person name="Brunke S."/>
            <person name="Costanzo M.C."/>
            <person name="Fitzpatrick D.A."/>
            <person name="de Groot P.W."/>
            <person name="Harris D."/>
            <person name="Hoyer L.L."/>
            <person name="Hube B."/>
            <person name="Klis F.M."/>
            <person name="Kodira C."/>
            <person name="Lennard N."/>
            <person name="Logue M.E."/>
            <person name="Martin R."/>
            <person name="Neiman A.M."/>
            <person name="Nikolaou E."/>
            <person name="Quail M.A."/>
            <person name="Quinn J."/>
            <person name="Santos M.C."/>
            <person name="Schmitzberger F.F."/>
            <person name="Sherlock G."/>
            <person name="Shah P."/>
            <person name="Silverstein K.A."/>
            <person name="Skrzypek M.S."/>
            <person name="Soll D."/>
            <person name="Staggs R."/>
            <person name="Stansfield I."/>
            <person name="Stumpf M.P."/>
            <person name="Sudbery P.E."/>
            <person name="Srikantha T."/>
            <person name="Zeng Q."/>
            <person name="Berman J."/>
            <person name="Berriman M."/>
            <person name="Heitman J."/>
            <person name="Gow N.A."/>
            <person name="Lorenz M.C."/>
            <person name="Birren B.W."/>
            <person name="Kellis M."/>
            <person name="Cuomo C.A."/>
        </authorList>
    </citation>
    <scope>NUCLEOTIDE SEQUENCE [LARGE SCALE GENOMIC DNA]</scope>
    <source>
        <strain evidence="12">ATCC 6260 / CBS 566 / DSM 6381 / JCM 1539 / NBRC 10279 / NRRL Y-324</strain>
    </source>
</reference>
<proteinExistence type="inferred from homology"/>